<feature type="region of interest" description="Disordered" evidence="5">
    <location>
        <begin position="192"/>
        <end position="245"/>
    </location>
</feature>
<reference evidence="8" key="2">
    <citation type="journal article" date="2007" name="Science">
        <title>Draft genome sequence of the sexually transmitted pathogen Trichomonas vaginalis.</title>
        <authorList>
            <person name="Carlton J.M."/>
            <person name="Hirt R.P."/>
            <person name="Silva J.C."/>
            <person name="Delcher A.L."/>
            <person name="Schatz M."/>
            <person name="Zhao Q."/>
            <person name="Wortman J.R."/>
            <person name="Bidwell S.L."/>
            <person name="Alsmark U.C.M."/>
            <person name="Besteiro S."/>
            <person name="Sicheritz-Ponten T."/>
            <person name="Noel C.J."/>
            <person name="Dacks J.B."/>
            <person name="Foster P.G."/>
            <person name="Simillion C."/>
            <person name="Van de Peer Y."/>
            <person name="Miranda-Saavedra D."/>
            <person name="Barton G.J."/>
            <person name="Westrop G.D."/>
            <person name="Mueller S."/>
            <person name="Dessi D."/>
            <person name="Fiori P.L."/>
            <person name="Ren Q."/>
            <person name="Paulsen I."/>
            <person name="Zhang H."/>
            <person name="Bastida-Corcuera F.D."/>
            <person name="Simoes-Barbosa A."/>
            <person name="Brown M.T."/>
            <person name="Hayes R.D."/>
            <person name="Mukherjee M."/>
            <person name="Okumura C.Y."/>
            <person name="Schneider R."/>
            <person name="Smith A.J."/>
            <person name="Vanacova S."/>
            <person name="Villalvazo M."/>
            <person name="Haas B.J."/>
            <person name="Pertea M."/>
            <person name="Feldblyum T.V."/>
            <person name="Utterback T.R."/>
            <person name="Shu C.L."/>
            <person name="Osoegawa K."/>
            <person name="de Jong P.J."/>
            <person name="Hrdy I."/>
            <person name="Horvathova L."/>
            <person name="Zubacova Z."/>
            <person name="Dolezal P."/>
            <person name="Malik S.B."/>
            <person name="Logsdon J.M. Jr."/>
            <person name="Henze K."/>
            <person name="Gupta A."/>
            <person name="Wang C.C."/>
            <person name="Dunne R.L."/>
            <person name="Upcroft J.A."/>
            <person name="Upcroft P."/>
            <person name="White O."/>
            <person name="Salzberg S.L."/>
            <person name="Tang P."/>
            <person name="Chiu C.-H."/>
            <person name="Lee Y.-S."/>
            <person name="Embley T.M."/>
            <person name="Coombs G.H."/>
            <person name="Mottram J.C."/>
            <person name="Tachezy J."/>
            <person name="Fraser-Liggett C.M."/>
            <person name="Johnson P.J."/>
        </authorList>
    </citation>
    <scope>NUCLEOTIDE SEQUENCE [LARGE SCALE GENOMIC DNA]</scope>
    <source>
        <strain evidence="8">G3</strain>
    </source>
</reference>
<feature type="transmembrane region" description="Helical" evidence="6">
    <location>
        <begin position="35"/>
        <end position="54"/>
    </location>
</feature>
<evidence type="ECO:0000256" key="1">
    <source>
        <dbReference type="ARBA" id="ARBA00004141"/>
    </source>
</evidence>
<dbReference type="AlphaFoldDB" id="A2FRF5"/>
<comment type="subcellular location">
    <subcellularLocation>
        <location evidence="1">Membrane</location>
        <topology evidence="1">Multi-pass membrane protein</topology>
    </subcellularLocation>
</comment>
<dbReference type="EMBL" id="DS113963">
    <property type="protein sequence ID" value="EAX92519.1"/>
    <property type="molecule type" value="Genomic_DNA"/>
</dbReference>
<evidence type="ECO:0000313" key="8">
    <source>
        <dbReference type="EMBL" id="EAX92519.1"/>
    </source>
</evidence>
<dbReference type="RefSeq" id="XP_001305449.1">
    <property type="nucleotide sequence ID" value="XM_001305448.1"/>
</dbReference>
<dbReference type="Pfam" id="PF24456">
    <property type="entry name" value="RHD_RETREG1-3"/>
    <property type="match status" value="1"/>
</dbReference>
<dbReference type="Proteomes" id="UP000001542">
    <property type="component" value="Unassembled WGS sequence"/>
</dbReference>
<feature type="transmembrane region" description="Helical" evidence="6">
    <location>
        <begin position="135"/>
        <end position="153"/>
    </location>
</feature>
<gene>
    <name evidence="8" type="ORF">TVAG_248000</name>
</gene>
<name>A2FRF5_TRIV3</name>
<dbReference type="OrthoDB" id="10587216at2759"/>
<reference evidence="8" key="1">
    <citation type="submission" date="2006-10" db="EMBL/GenBank/DDBJ databases">
        <authorList>
            <person name="Amadeo P."/>
            <person name="Zhao Q."/>
            <person name="Wortman J."/>
            <person name="Fraser-Liggett C."/>
            <person name="Carlton J."/>
        </authorList>
    </citation>
    <scope>NUCLEOTIDE SEQUENCE</scope>
    <source>
        <strain evidence="8">G3</strain>
    </source>
</reference>
<sequence length="245" mass="27987">MFETKRIVNFIYKEIKEREEIVTHIQSIALWHKPIVSAISLLILEIIFAIFYFIKARQITVILSIIATFALLNIARNNFPAFFNKIFSFQIPQQEENASNRIRSPSELSAYFTTLLSFFFDVVGFIFLDPEATSIIRLSISGFLLLVSTVFCYLLGDFWIIYIVFHILFVIPGILLHPKVYTILFSNEEEPDGNSAQVPPNQIFPPSGGIKTPQTIDMSEHVDTIDTTLSEAPEKTEDEGKIENQ</sequence>
<evidence type="ECO:0000256" key="3">
    <source>
        <dbReference type="ARBA" id="ARBA00022989"/>
    </source>
</evidence>
<dbReference type="InParanoid" id="A2FRF5"/>
<dbReference type="VEuPathDB" id="TrichDB:TVAGG3_0042400"/>
<feature type="compositionally biased region" description="Basic and acidic residues" evidence="5">
    <location>
        <begin position="232"/>
        <end position="245"/>
    </location>
</feature>
<keyword evidence="9" id="KW-1185">Reference proteome</keyword>
<accession>A2FRF5</accession>
<evidence type="ECO:0000256" key="5">
    <source>
        <dbReference type="SAM" id="MobiDB-lite"/>
    </source>
</evidence>
<keyword evidence="3 6" id="KW-1133">Transmembrane helix</keyword>
<evidence type="ECO:0000256" key="2">
    <source>
        <dbReference type="ARBA" id="ARBA00022692"/>
    </source>
</evidence>
<evidence type="ECO:0000256" key="6">
    <source>
        <dbReference type="SAM" id="Phobius"/>
    </source>
</evidence>
<keyword evidence="4 6" id="KW-0472">Membrane</keyword>
<dbReference type="GO" id="GO:0005783">
    <property type="term" value="C:endoplasmic reticulum"/>
    <property type="evidence" value="ECO:0007669"/>
    <property type="project" value="UniProtKB-ARBA"/>
</dbReference>
<feature type="domain" description="RETREG1-3/ARL6IP-like N-terminal reticulon-homology" evidence="7">
    <location>
        <begin position="17"/>
        <end position="177"/>
    </location>
</feature>
<feature type="transmembrane region" description="Helical" evidence="6">
    <location>
        <begin position="108"/>
        <end position="128"/>
    </location>
</feature>
<dbReference type="GO" id="GO:0016020">
    <property type="term" value="C:membrane"/>
    <property type="evidence" value="ECO:0007669"/>
    <property type="project" value="UniProtKB-SubCell"/>
</dbReference>
<proteinExistence type="predicted"/>
<dbReference type="InterPro" id="IPR057282">
    <property type="entry name" value="RETREG1-3-like_RHD"/>
</dbReference>
<dbReference type="VEuPathDB" id="TrichDB:TVAG_248000"/>
<evidence type="ECO:0000256" key="4">
    <source>
        <dbReference type="ARBA" id="ARBA00023136"/>
    </source>
</evidence>
<keyword evidence="2 6" id="KW-0812">Transmembrane</keyword>
<protein>
    <recommendedName>
        <fullName evidence="7">RETREG1-3/ARL6IP-like N-terminal reticulon-homology domain-containing protein</fullName>
    </recommendedName>
</protein>
<evidence type="ECO:0000259" key="7">
    <source>
        <dbReference type="Pfam" id="PF24456"/>
    </source>
</evidence>
<organism evidence="8 9">
    <name type="scientific">Trichomonas vaginalis (strain ATCC PRA-98 / G3)</name>
    <dbReference type="NCBI Taxonomy" id="412133"/>
    <lineage>
        <taxon>Eukaryota</taxon>
        <taxon>Metamonada</taxon>
        <taxon>Parabasalia</taxon>
        <taxon>Trichomonadida</taxon>
        <taxon>Trichomonadidae</taxon>
        <taxon>Trichomonas</taxon>
    </lineage>
</organism>
<dbReference type="KEGG" id="tva:4750231"/>
<evidence type="ECO:0000313" key="9">
    <source>
        <dbReference type="Proteomes" id="UP000001542"/>
    </source>
</evidence>
<feature type="transmembrane region" description="Helical" evidence="6">
    <location>
        <begin position="61"/>
        <end position="79"/>
    </location>
</feature>
<feature type="transmembrane region" description="Helical" evidence="6">
    <location>
        <begin position="159"/>
        <end position="176"/>
    </location>
</feature>